<dbReference type="AlphaFoldDB" id="U4L5E3"/>
<feature type="region of interest" description="Disordered" evidence="1">
    <location>
        <begin position="208"/>
        <end position="271"/>
    </location>
</feature>
<name>U4L5E3_PYROM</name>
<feature type="compositionally biased region" description="Polar residues" evidence="1">
    <location>
        <begin position="149"/>
        <end position="173"/>
    </location>
</feature>
<feature type="compositionally biased region" description="Basic and acidic residues" evidence="1">
    <location>
        <begin position="136"/>
        <end position="148"/>
    </location>
</feature>
<feature type="compositionally biased region" description="Basic and acidic residues" evidence="1">
    <location>
        <begin position="44"/>
        <end position="54"/>
    </location>
</feature>
<feature type="compositionally biased region" description="Low complexity" evidence="1">
    <location>
        <begin position="433"/>
        <end position="444"/>
    </location>
</feature>
<sequence>MEFKRIVTEFWTLKGQPPDNLESQTAGSKVQHEQNDRGTQTLDTQDKADAKRDTGASSAIQPGHPHAANVKNMPTGGTLAKILAADILYAEDHVAFCVCLGIAPPYTHAHERFVAQVSDINRRLRSRDLNSLSSRDLNKDVSERKEQISTEPSVVSEPSTIDGDFSTQDSGNDSDGCYSHHHPDSSSTSIDINGGLCNRDLNRDVWESEKQSLAEPSVSGSPSAIDGDQYSTQYLGNDSTALDSSLPNLEQEHKLSRSHWPELKRGVRRSKATPLTFEQKLHHRKSVRSYWQEYTRSRRRSIIASLRASNLEAFNQANAENKEALQMNFRTPKRPRKVPRRFVPRSIYKTSRQYPKVVKLSRFWDIISEHTYRPCQPLPEITLLDGTLLEDLLRQRTKLYKASKRAQGFFFPTTSDDITISGTRGTKKERLLPSRNSSRSSSTPRITLSDFSVVDSKDSNRRTDFNSLSSLMNLAEGEEISPEEAVEHLTNLINSALKVRTEILEHAGVIIEPHPGSPELGPNDEHVSMPDGMEIRPKSPELNDQMLDDIDIACERVLLNLSREDAHIYLRAGKTPSKTQEEHQHKACNLVEDARICGNLARQDEETSAQYDLQGEMELITKEWIQLLMEAFGREDN</sequence>
<evidence type="ECO:0000313" key="3">
    <source>
        <dbReference type="Proteomes" id="UP000018144"/>
    </source>
</evidence>
<proteinExistence type="predicted"/>
<feature type="region of interest" description="Disordered" evidence="1">
    <location>
        <begin position="135"/>
        <end position="193"/>
    </location>
</feature>
<dbReference type="OrthoDB" id="10488005at2759"/>
<dbReference type="EMBL" id="HF935243">
    <property type="protein sequence ID" value="CCX05270.1"/>
    <property type="molecule type" value="Genomic_DNA"/>
</dbReference>
<feature type="compositionally biased region" description="Basic and acidic residues" evidence="1">
    <location>
        <begin position="250"/>
        <end position="265"/>
    </location>
</feature>
<keyword evidence="3" id="KW-1185">Reference proteome</keyword>
<evidence type="ECO:0000313" key="2">
    <source>
        <dbReference type="EMBL" id="CCX05270.1"/>
    </source>
</evidence>
<protein>
    <submittedName>
        <fullName evidence="2">Uncharacterized protein</fullName>
    </submittedName>
</protein>
<feature type="region of interest" description="Disordered" evidence="1">
    <location>
        <begin position="14"/>
        <end position="73"/>
    </location>
</feature>
<evidence type="ECO:0000256" key="1">
    <source>
        <dbReference type="SAM" id="MobiDB-lite"/>
    </source>
</evidence>
<feature type="region of interest" description="Disordered" evidence="1">
    <location>
        <begin position="421"/>
        <end position="444"/>
    </location>
</feature>
<organism evidence="2 3">
    <name type="scientific">Pyronema omphalodes (strain CBS 100304)</name>
    <name type="common">Pyronema confluens</name>
    <dbReference type="NCBI Taxonomy" id="1076935"/>
    <lineage>
        <taxon>Eukaryota</taxon>
        <taxon>Fungi</taxon>
        <taxon>Dikarya</taxon>
        <taxon>Ascomycota</taxon>
        <taxon>Pezizomycotina</taxon>
        <taxon>Pezizomycetes</taxon>
        <taxon>Pezizales</taxon>
        <taxon>Pyronemataceae</taxon>
        <taxon>Pyronema</taxon>
    </lineage>
</organism>
<reference evidence="2 3" key="1">
    <citation type="journal article" date="2013" name="PLoS Genet.">
        <title>The genome and development-dependent transcriptomes of Pyronema confluens: a window into fungal evolution.</title>
        <authorList>
            <person name="Traeger S."/>
            <person name="Altegoer F."/>
            <person name="Freitag M."/>
            <person name="Gabaldon T."/>
            <person name="Kempken F."/>
            <person name="Kumar A."/>
            <person name="Marcet-Houben M."/>
            <person name="Poggeler S."/>
            <person name="Stajich J.E."/>
            <person name="Nowrousian M."/>
        </authorList>
    </citation>
    <scope>NUCLEOTIDE SEQUENCE [LARGE SCALE GENOMIC DNA]</scope>
    <source>
        <strain evidence="3">CBS 100304</strain>
        <tissue evidence="2">Vegetative mycelium</tissue>
    </source>
</reference>
<feature type="compositionally biased region" description="Polar residues" evidence="1">
    <location>
        <begin position="229"/>
        <end position="248"/>
    </location>
</feature>
<dbReference type="Proteomes" id="UP000018144">
    <property type="component" value="Unassembled WGS sequence"/>
</dbReference>
<accession>U4L5E3</accession>
<gene>
    <name evidence="2" type="ORF">PCON_04857</name>
</gene>